<proteinExistence type="inferred from homology"/>
<dbReference type="Pfam" id="PF01512">
    <property type="entry name" value="Complex1_51K"/>
    <property type="match status" value="1"/>
</dbReference>
<dbReference type="KEGG" id="tpz:Tph_c18440"/>
<dbReference type="GO" id="GO:0051539">
    <property type="term" value="F:4 iron, 4 sulfur cluster binding"/>
    <property type="evidence" value="ECO:0007669"/>
    <property type="project" value="UniProtKB-KW"/>
</dbReference>
<gene>
    <name evidence="7" type="primary">nuoF5</name>
    <name evidence="7" type="ordered locus">Tph_c18440</name>
</gene>
<dbReference type="GO" id="GO:0008137">
    <property type="term" value="F:NADH dehydrogenase (ubiquinone) activity"/>
    <property type="evidence" value="ECO:0007669"/>
    <property type="project" value="InterPro"/>
</dbReference>
<dbReference type="SMART" id="SM00928">
    <property type="entry name" value="NADH_4Fe-4S"/>
    <property type="match status" value="1"/>
</dbReference>
<dbReference type="FunFam" id="3.40.50.11540:FF:000001">
    <property type="entry name" value="NADH dehydrogenase [ubiquinone] flavoprotein 1, mitochondrial"/>
    <property type="match status" value="1"/>
</dbReference>
<dbReference type="InterPro" id="IPR037225">
    <property type="entry name" value="Nuo51_FMN-bd_sf"/>
</dbReference>
<dbReference type="PROSITE" id="PS00645">
    <property type="entry name" value="COMPLEX1_51K_2"/>
    <property type="match status" value="1"/>
</dbReference>
<dbReference type="EC" id="1.6.99.5" evidence="7"/>
<dbReference type="PROSITE" id="PS51379">
    <property type="entry name" value="4FE4S_FER_2"/>
    <property type="match status" value="2"/>
</dbReference>
<dbReference type="Pfam" id="PF14697">
    <property type="entry name" value="Fer4_21"/>
    <property type="match status" value="1"/>
</dbReference>
<keyword evidence="8" id="KW-1185">Reference proteome</keyword>
<organism evidence="7 8">
    <name type="scientific">Thermacetogenium phaeum (strain ATCC BAA-254 / DSM 26808 / PB)</name>
    <dbReference type="NCBI Taxonomy" id="1089553"/>
    <lineage>
        <taxon>Bacteria</taxon>
        <taxon>Bacillati</taxon>
        <taxon>Bacillota</taxon>
        <taxon>Clostridia</taxon>
        <taxon>Thermoanaerobacterales</taxon>
        <taxon>Thermoanaerobacteraceae</taxon>
        <taxon>Thermacetogenium</taxon>
    </lineage>
</organism>
<evidence type="ECO:0000256" key="1">
    <source>
        <dbReference type="ARBA" id="ARBA00007523"/>
    </source>
</evidence>
<dbReference type="PROSITE" id="PS00198">
    <property type="entry name" value="4FE4S_FER_1"/>
    <property type="match status" value="1"/>
</dbReference>
<dbReference type="InterPro" id="IPR001949">
    <property type="entry name" value="NADH-UbQ_OxRdtase_51kDa_CS"/>
</dbReference>
<dbReference type="GO" id="GO:0016491">
    <property type="term" value="F:oxidoreductase activity"/>
    <property type="evidence" value="ECO:0007669"/>
    <property type="project" value="UniProtKB-KW"/>
</dbReference>
<name>K4LG97_THEPS</name>
<dbReference type="Gene3D" id="1.20.1440.230">
    <property type="entry name" value="NADH-ubiquinone oxidoreductase 51kDa subunit, iron-sulphur binding domain"/>
    <property type="match status" value="1"/>
</dbReference>
<dbReference type="InterPro" id="IPR019575">
    <property type="entry name" value="Nuop51_4Fe4S-bd"/>
</dbReference>
<keyword evidence="7" id="KW-0560">Oxidoreductase</keyword>
<evidence type="ECO:0000256" key="4">
    <source>
        <dbReference type="ARBA" id="ARBA00023004"/>
    </source>
</evidence>
<keyword evidence="4" id="KW-0408">Iron</keyword>
<keyword evidence="5" id="KW-0411">Iron-sulfur</keyword>
<evidence type="ECO:0000256" key="3">
    <source>
        <dbReference type="ARBA" id="ARBA00022723"/>
    </source>
</evidence>
<dbReference type="Gene3D" id="3.40.30.10">
    <property type="entry name" value="Glutaredoxin"/>
    <property type="match status" value="1"/>
</dbReference>
<evidence type="ECO:0000313" key="7">
    <source>
        <dbReference type="EMBL" id="AFV12041.1"/>
    </source>
</evidence>
<dbReference type="InterPro" id="IPR011538">
    <property type="entry name" value="Nuo51_FMN-bd"/>
</dbReference>
<dbReference type="AlphaFoldDB" id="K4LG97"/>
<dbReference type="RefSeq" id="WP_015050918.1">
    <property type="nucleotide sequence ID" value="NC_018870.1"/>
</dbReference>
<feature type="domain" description="4Fe-4S ferredoxin-type" evidence="6">
    <location>
        <begin position="540"/>
        <end position="569"/>
    </location>
</feature>
<dbReference type="SUPFAM" id="SSF142984">
    <property type="entry name" value="Nqo1 middle domain-like"/>
    <property type="match status" value="1"/>
</dbReference>
<dbReference type="InterPro" id="IPR037207">
    <property type="entry name" value="Nuop51_4Fe4S-bd_sf"/>
</dbReference>
<evidence type="ECO:0000256" key="5">
    <source>
        <dbReference type="ARBA" id="ARBA00023014"/>
    </source>
</evidence>
<protein>
    <submittedName>
        <fullName evidence="7">NADH-quinone oxidoreductase 51 kDa subunit F</fullName>
        <ecNumber evidence="7">1.6.99.5</ecNumber>
    </submittedName>
</protein>
<dbReference type="InterPro" id="IPR036249">
    <property type="entry name" value="Thioredoxin-like_sf"/>
</dbReference>
<dbReference type="Pfam" id="PF10589">
    <property type="entry name" value="NADH_4Fe-4S"/>
    <property type="match status" value="1"/>
</dbReference>
<dbReference type="Gene3D" id="3.40.50.11540">
    <property type="entry name" value="NADH-ubiquinone oxidoreductase 51kDa subunit"/>
    <property type="match status" value="1"/>
</dbReference>
<dbReference type="SUPFAM" id="SSF142019">
    <property type="entry name" value="Nqo1 FMN-binding domain-like"/>
    <property type="match status" value="1"/>
</dbReference>
<dbReference type="FunFam" id="1.20.1440.230:FF:000001">
    <property type="entry name" value="Mitochondrial NADH dehydrogenase flavoprotein 1"/>
    <property type="match status" value="1"/>
</dbReference>
<dbReference type="eggNOG" id="COG1894">
    <property type="taxonomic scope" value="Bacteria"/>
</dbReference>
<evidence type="ECO:0000256" key="2">
    <source>
        <dbReference type="ARBA" id="ARBA00022485"/>
    </source>
</evidence>
<keyword evidence="2" id="KW-0004">4Fe-4S</keyword>
<dbReference type="EMBL" id="CP003732">
    <property type="protein sequence ID" value="AFV12041.1"/>
    <property type="molecule type" value="Genomic_DNA"/>
</dbReference>
<feature type="domain" description="4Fe-4S ferredoxin-type" evidence="6">
    <location>
        <begin position="570"/>
        <end position="597"/>
    </location>
</feature>
<evidence type="ECO:0000313" key="8">
    <source>
        <dbReference type="Proteomes" id="UP000000467"/>
    </source>
</evidence>
<reference evidence="7 8" key="1">
    <citation type="journal article" date="2012" name="BMC Genomics">
        <title>Genome-guided analysis of physiological and morphological traits of the fermentative acetate oxidizer Thermacetogenium phaeum.</title>
        <authorList>
            <person name="Oehler D."/>
            <person name="Poehlein A."/>
            <person name="Leimbach A."/>
            <person name="Muller N."/>
            <person name="Daniel R."/>
            <person name="Gottschalk G."/>
            <person name="Schink B."/>
        </authorList>
    </citation>
    <scope>NUCLEOTIDE SEQUENCE [LARGE SCALE GENOMIC DNA]</scope>
    <source>
        <strain evidence="8">ATCC BAA-254 / DSM 26808 / PB</strain>
    </source>
</reference>
<dbReference type="InterPro" id="IPR017900">
    <property type="entry name" value="4Fe4S_Fe_S_CS"/>
</dbReference>
<dbReference type="SUPFAM" id="SSF140490">
    <property type="entry name" value="Nqo1C-terminal domain-like"/>
    <property type="match status" value="1"/>
</dbReference>
<dbReference type="PANTHER" id="PTHR43578:SF3">
    <property type="entry name" value="NADH-QUINONE OXIDOREDUCTASE SUBUNIT F"/>
    <property type="match status" value="1"/>
</dbReference>
<dbReference type="Pfam" id="PF01257">
    <property type="entry name" value="2Fe-2S_thioredx"/>
    <property type="match status" value="1"/>
</dbReference>
<dbReference type="SUPFAM" id="SSF54862">
    <property type="entry name" value="4Fe-4S ferredoxins"/>
    <property type="match status" value="1"/>
</dbReference>
<dbReference type="SUPFAM" id="SSF52833">
    <property type="entry name" value="Thioredoxin-like"/>
    <property type="match status" value="1"/>
</dbReference>
<dbReference type="STRING" id="1089553.Tph_c18440"/>
<sequence length="597" mass="65437">MHLVRAHVLVCGGTNCTSSGSQQVREAFKRELEKNKLEQEVKLVETDCHEFCETGPLVIVYPEGTFYVRVTPEDVPEIVSEHLINGRVVKRLLYKAPVDETRIPTYKQLDFYKKQCRVALRNCGSIDPEKIQEYIARGGYESLEKAIFEMTPEQVIEEVKRSGLRGRGGGGFPTGLKWEFCRRSPGDLKYLICNADEGDPGAFMDRSVLEGDPHSLIEGMAIAAYAIGCREGYIYCRAEYPLAIKRLKIAIAQAEELGLLGENILGTDFTFNLHIKEGAGAFVCGEETALMASIEGKRGMPRVRPPFPAQRGLFNKPSNINNVETYANVPVIIARGADWFAAMGTEKSKGTKVFALTGKVNNTGLVEVPMGITLREIIFEIGGGIVGGKKYKGVQIGGPSGGCIPAELMDTPVDYESLIQAGAMMGSGGLVVMDETTCMVDLARFFLNFTQAESCGKCTPCREGTKRMLEILTRICNGEGVPEDIETLERLGRVIKSTALCGLGNTAPNPVLSTLRYFRHEYEAHIFDKRCPAHVCTALLVFSIDEEKCIGCGRCLRACPVGAISGAKKEPHKIDPEKCIKCGTCFEKCNQGAVLRL</sequence>
<dbReference type="HOGENOM" id="CLU_014881_3_2_9"/>
<dbReference type="GO" id="GO:0010181">
    <property type="term" value="F:FMN binding"/>
    <property type="evidence" value="ECO:0007669"/>
    <property type="project" value="InterPro"/>
</dbReference>
<dbReference type="Gene3D" id="3.10.20.600">
    <property type="match status" value="1"/>
</dbReference>
<dbReference type="Gene3D" id="6.10.250.1450">
    <property type="match status" value="1"/>
</dbReference>
<dbReference type="InterPro" id="IPR017896">
    <property type="entry name" value="4Fe4S_Fe-S-bd"/>
</dbReference>
<dbReference type="PANTHER" id="PTHR43578">
    <property type="entry name" value="NADH-QUINONE OXIDOREDUCTASE SUBUNIT F"/>
    <property type="match status" value="1"/>
</dbReference>
<dbReference type="NCBIfam" id="NF010120">
    <property type="entry name" value="PRK13596.1"/>
    <property type="match status" value="1"/>
</dbReference>
<dbReference type="Proteomes" id="UP000000467">
    <property type="component" value="Chromosome"/>
</dbReference>
<dbReference type="Gene3D" id="3.30.70.20">
    <property type="match status" value="2"/>
</dbReference>
<dbReference type="OrthoDB" id="9761899at2"/>
<accession>K4LG97</accession>
<dbReference type="CDD" id="cd02980">
    <property type="entry name" value="TRX_Fd_family"/>
    <property type="match status" value="1"/>
</dbReference>
<evidence type="ECO:0000259" key="6">
    <source>
        <dbReference type="PROSITE" id="PS51379"/>
    </source>
</evidence>
<comment type="similarity">
    <text evidence="1">Belongs to the complex I 51 kDa subunit family.</text>
</comment>
<keyword evidence="3" id="KW-0479">Metal-binding</keyword>
<dbReference type="GO" id="GO:0046872">
    <property type="term" value="F:metal ion binding"/>
    <property type="evidence" value="ECO:0007669"/>
    <property type="project" value="UniProtKB-KW"/>
</dbReference>